<keyword evidence="3" id="KW-1185">Reference proteome</keyword>
<evidence type="ECO:0008006" key="4">
    <source>
        <dbReference type="Google" id="ProtNLM"/>
    </source>
</evidence>
<dbReference type="RefSeq" id="WP_066770377.1">
    <property type="nucleotide sequence ID" value="NZ_BMIP01000006.1"/>
</dbReference>
<sequence>MRNRPFAISLTIMLLAAPLGACATYPGDAPIVDGGTPAPDGSAVALGQPVSADTVVLTPMEVIEDSRCAAGTECVWQGRVVVTTRVDGAGWRETVNLIAGQDQSVRGVHVVLYEVAPTKGTGEISASDYRFKLDANDMKPVM</sequence>
<feature type="chain" id="PRO_5037641647" description="Lipoprotein" evidence="1">
    <location>
        <begin position="24"/>
        <end position="142"/>
    </location>
</feature>
<proteinExistence type="predicted"/>
<dbReference type="AlphaFoldDB" id="A0A917DW25"/>
<evidence type="ECO:0000313" key="2">
    <source>
        <dbReference type="EMBL" id="GGD76728.1"/>
    </source>
</evidence>
<accession>A0A917DW25</accession>
<dbReference type="OrthoDB" id="163809at2"/>
<feature type="signal peptide" evidence="1">
    <location>
        <begin position="1"/>
        <end position="23"/>
    </location>
</feature>
<organism evidence="2 3">
    <name type="scientific">Croceicoccus mobilis</name>
    <dbReference type="NCBI Taxonomy" id="1703339"/>
    <lineage>
        <taxon>Bacteria</taxon>
        <taxon>Pseudomonadati</taxon>
        <taxon>Pseudomonadota</taxon>
        <taxon>Alphaproteobacteria</taxon>
        <taxon>Sphingomonadales</taxon>
        <taxon>Erythrobacteraceae</taxon>
        <taxon>Croceicoccus</taxon>
    </lineage>
</organism>
<gene>
    <name evidence="2" type="ORF">GCM10010990_28030</name>
</gene>
<dbReference type="EMBL" id="BMIP01000006">
    <property type="protein sequence ID" value="GGD76728.1"/>
    <property type="molecule type" value="Genomic_DNA"/>
</dbReference>
<evidence type="ECO:0000313" key="3">
    <source>
        <dbReference type="Proteomes" id="UP000612349"/>
    </source>
</evidence>
<reference evidence="2" key="1">
    <citation type="journal article" date="2014" name="Int. J. Syst. Evol. Microbiol.">
        <title>Complete genome sequence of Corynebacterium casei LMG S-19264T (=DSM 44701T), isolated from a smear-ripened cheese.</title>
        <authorList>
            <consortium name="US DOE Joint Genome Institute (JGI-PGF)"/>
            <person name="Walter F."/>
            <person name="Albersmeier A."/>
            <person name="Kalinowski J."/>
            <person name="Ruckert C."/>
        </authorList>
    </citation>
    <scope>NUCLEOTIDE SEQUENCE</scope>
    <source>
        <strain evidence="2">CGMCC 1.15360</strain>
    </source>
</reference>
<protein>
    <recommendedName>
        <fullName evidence="4">Lipoprotein</fullName>
    </recommendedName>
</protein>
<name>A0A917DW25_9SPHN</name>
<reference evidence="2" key="2">
    <citation type="submission" date="2020-09" db="EMBL/GenBank/DDBJ databases">
        <authorList>
            <person name="Sun Q."/>
            <person name="Zhou Y."/>
        </authorList>
    </citation>
    <scope>NUCLEOTIDE SEQUENCE</scope>
    <source>
        <strain evidence="2">CGMCC 1.15360</strain>
    </source>
</reference>
<comment type="caution">
    <text evidence="2">The sequence shown here is derived from an EMBL/GenBank/DDBJ whole genome shotgun (WGS) entry which is preliminary data.</text>
</comment>
<dbReference type="Proteomes" id="UP000612349">
    <property type="component" value="Unassembled WGS sequence"/>
</dbReference>
<keyword evidence="1" id="KW-0732">Signal</keyword>
<evidence type="ECO:0000256" key="1">
    <source>
        <dbReference type="SAM" id="SignalP"/>
    </source>
</evidence>